<evidence type="ECO:0000313" key="2">
    <source>
        <dbReference type="Proteomes" id="UP001145114"/>
    </source>
</evidence>
<feature type="non-terminal residue" evidence="1">
    <location>
        <position position="386"/>
    </location>
</feature>
<proteinExistence type="predicted"/>
<comment type="caution">
    <text evidence="1">The sequence shown here is derived from an EMBL/GenBank/DDBJ whole genome shotgun (WGS) entry which is preliminary data.</text>
</comment>
<organism evidence="1 2">
    <name type="scientific">Spiromyces aspiralis</name>
    <dbReference type="NCBI Taxonomy" id="68401"/>
    <lineage>
        <taxon>Eukaryota</taxon>
        <taxon>Fungi</taxon>
        <taxon>Fungi incertae sedis</taxon>
        <taxon>Zoopagomycota</taxon>
        <taxon>Kickxellomycotina</taxon>
        <taxon>Kickxellomycetes</taxon>
        <taxon>Kickxellales</taxon>
        <taxon>Kickxellaceae</taxon>
        <taxon>Spiromyces</taxon>
    </lineage>
</organism>
<dbReference type="EMBL" id="JAMZIH010005903">
    <property type="protein sequence ID" value="KAJ1674518.1"/>
    <property type="molecule type" value="Genomic_DNA"/>
</dbReference>
<accession>A0ACC1HD83</accession>
<reference evidence="1" key="1">
    <citation type="submission" date="2022-06" db="EMBL/GenBank/DDBJ databases">
        <title>Phylogenomic reconstructions and comparative analyses of Kickxellomycotina fungi.</title>
        <authorList>
            <person name="Reynolds N.K."/>
            <person name="Stajich J.E."/>
            <person name="Barry K."/>
            <person name="Grigoriev I.V."/>
            <person name="Crous P."/>
            <person name="Smith M.E."/>
        </authorList>
    </citation>
    <scope>NUCLEOTIDE SEQUENCE</scope>
    <source>
        <strain evidence="1">RSA 2271</strain>
    </source>
</reference>
<protein>
    <submittedName>
        <fullName evidence="1">Up in starvation</fullName>
    </submittedName>
</protein>
<name>A0ACC1HD83_9FUNG</name>
<evidence type="ECO:0000313" key="1">
    <source>
        <dbReference type="EMBL" id="KAJ1674518.1"/>
    </source>
</evidence>
<keyword evidence="2" id="KW-1185">Reference proteome</keyword>
<gene>
    <name evidence="1" type="primary">USV1</name>
    <name evidence="1" type="ORF">EV182_003119</name>
</gene>
<sequence length="386" mass="41274">MFSIASLASATAAGFAPTGVTTTRPTSPSPSPSAAYSGSDATGFSKLNCLAQAAAEFSSSTPAFRDLYGSDTAAVTAGALRRDSAIGSDLRSFKPPLGPRLSSSAHQSRQRQQEQQERATAESTAEAVTTATTSRGRIFRCTIQGCGMVFTRCEHLARHASRIFSRFDNMIQHTQTHNRSGRHQPLVSAITNCGVNANGRGRTRRANFRPVSDPSNSHNLRRIRSTLGEKLAECCLMPTSNPLYSSLTLRPLLTSNLPSFPADYEGSGGGDNGSDHDGKPQSGKQRHQRRRQSLAGPLPGLGARGGANNPERRNSGPSVLVQGHAQGSRSGGRAGRLRKDSGFDNSMSATAADSEKGGKVTVGHQHQQQHQQQQQQHSPLQEQRRH</sequence>
<dbReference type="Proteomes" id="UP001145114">
    <property type="component" value="Unassembled WGS sequence"/>
</dbReference>